<feature type="active site" description="Charge relay system" evidence="15">
    <location>
        <position position="281"/>
    </location>
</feature>
<keyword evidence="18" id="KW-1185">Reference proteome</keyword>
<comment type="subcellular location">
    <subcellularLocation>
        <location evidence="3">Secreted</location>
        <location evidence="3">Extracellular space</location>
    </subcellularLocation>
</comment>
<dbReference type="InterPro" id="IPR015366">
    <property type="entry name" value="S53_propep"/>
</dbReference>
<dbReference type="OMA" id="EHLACHQ"/>
<name>A0A2H3J6V2_WOLCO</name>
<dbReference type="InterPro" id="IPR050819">
    <property type="entry name" value="Tripeptidyl-peptidase_I"/>
</dbReference>
<evidence type="ECO:0000256" key="13">
    <source>
        <dbReference type="ARBA" id="ARBA00023145"/>
    </source>
</evidence>
<dbReference type="GO" id="GO:0046872">
    <property type="term" value="F:metal ion binding"/>
    <property type="evidence" value="ECO:0007669"/>
    <property type="project" value="UniProtKB-UniRule"/>
</dbReference>
<evidence type="ECO:0000259" key="16">
    <source>
        <dbReference type="PROSITE" id="PS51695"/>
    </source>
</evidence>
<evidence type="ECO:0000256" key="6">
    <source>
        <dbReference type="ARBA" id="ARBA00022670"/>
    </source>
</evidence>
<evidence type="ECO:0000256" key="3">
    <source>
        <dbReference type="ARBA" id="ARBA00004239"/>
    </source>
</evidence>
<keyword evidence="11 15" id="KW-0106">Calcium</keyword>
<evidence type="ECO:0000256" key="10">
    <source>
        <dbReference type="ARBA" id="ARBA00022825"/>
    </source>
</evidence>
<evidence type="ECO:0000256" key="11">
    <source>
        <dbReference type="ARBA" id="ARBA00022837"/>
    </source>
</evidence>
<feature type="binding site" evidence="15">
    <location>
        <position position="590"/>
    </location>
    <ligand>
        <name>Ca(2+)</name>
        <dbReference type="ChEBI" id="CHEBI:29108"/>
    </ligand>
</feature>
<dbReference type="PANTHER" id="PTHR14218:SF19">
    <property type="entry name" value="SERINE PROTEASE AORO, PUTATIVE (AFU_ORTHOLOGUE AFUA_6G10250)-RELATED"/>
    <property type="match status" value="1"/>
</dbReference>
<evidence type="ECO:0000256" key="4">
    <source>
        <dbReference type="ARBA" id="ARBA00012462"/>
    </source>
</evidence>
<dbReference type="Pfam" id="PF09286">
    <property type="entry name" value="Pro-kuma_activ"/>
    <property type="match status" value="1"/>
</dbReference>
<dbReference type="InterPro" id="IPR036852">
    <property type="entry name" value="Peptidase_S8/S53_dom_sf"/>
</dbReference>
<keyword evidence="9 15" id="KW-0378">Hydrolase</keyword>
<feature type="binding site" evidence="15">
    <location>
        <position position="570"/>
    </location>
    <ligand>
        <name>Ca(2+)</name>
        <dbReference type="ChEBI" id="CHEBI:29108"/>
    </ligand>
</feature>
<keyword evidence="12" id="KW-0843">Virulence</keyword>
<dbReference type="CDD" id="cd04056">
    <property type="entry name" value="Peptidases_S53"/>
    <property type="match status" value="1"/>
</dbReference>
<dbReference type="PANTHER" id="PTHR14218">
    <property type="entry name" value="PROTEASE S8 TRIPEPTIDYL PEPTIDASE I CLN2"/>
    <property type="match status" value="1"/>
</dbReference>
<evidence type="ECO:0000256" key="5">
    <source>
        <dbReference type="ARBA" id="ARBA00022525"/>
    </source>
</evidence>
<dbReference type="Gene3D" id="3.40.50.200">
    <property type="entry name" value="Peptidase S8/S53 domain"/>
    <property type="match status" value="1"/>
</dbReference>
<dbReference type="EC" id="3.4.14.10" evidence="4"/>
<dbReference type="GO" id="GO:0008240">
    <property type="term" value="F:tripeptidyl-peptidase activity"/>
    <property type="evidence" value="ECO:0007669"/>
    <property type="project" value="UniProtKB-EC"/>
</dbReference>
<comment type="function">
    <text evidence="2">Secreted tripeptidyl-peptidase which degrades proteins at acidic pHs and is involved in virulence.</text>
</comment>
<keyword evidence="6 15" id="KW-0645">Protease</keyword>
<evidence type="ECO:0000256" key="8">
    <source>
        <dbReference type="ARBA" id="ARBA00022729"/>
    </source>
</evidence>
<evidence type="ECO:0000256" key="1">
    <source>
        <dbReference type="ARBA" id="ARBA00001910"/>
    </source>
</evidence>
<keyword evidence="5" id="KW-0964">Secreted</keyword>
<evidence type="ECO:0000313" key="18">
    <source>
        <dbReference type="Proteomes" id="UP000218811"/>
    </source>
</evidence>
<protein>
    <recommendedName>
        <fullName evidence="4">tripeptidyl-peptidase II</fullName>
        <ecNumber evidence="4">3.4.14.10</ecNumber>
    </recommendedName>
</protein>
<comment type="cofactor">
    <cofactor evidence="15">
        <name>Ca(2+)</name>
        <dbReference type="ChEBI" id="CHEBI:29108"/>
    </cofactor>
    <text evidence="15">Binds 1 Ca(2+) ion per subunit.</text>
</comment>
<dbReference type="FunFam" id="3.40.50.200:FF:000015">
    <property type="entry name" value="Tripeptidyl peptidase A"/>
    <property type="match status" value="1"/>
</dbReference>
<gene>
    <name evidence="17" type="ORF">WOLCODRAFT_145829</name>
</gene>
<evidence type="ECO:0000256" key="7">
    <source>
        <dbReference type="ARBA" id="ARBA00022723"/>
    </source>
</evidence>
<dbReference type="EMBL" id="KB467854">
    <property type="protein sequence ID" value="PCH35493.1"/>
    <property type="molecule type" value="Genomic_DNA"/>
</dbReference>
<evidence type="ECO:0000256" key="14">
    <source>
        <dbReference type="ARBA" id="ARBA00023180"/>
    </source>
</evidence>
<keyword evidence="10 15" id="KW-0720">Serine protease</keyword>
<evidence type="ECO:0000256" key="2">
    <source>
        <dbReference type="ARBA" id="ARBA00002451"/>
    </source>
</evidence>
<keyword evidence="13" id="KW-0865">Zymogen</keyword>
<feature type="binding site" evidence="15">
    <location>
        <position position="588"/>
    </location>
    <ligand>
        <name>Ca(2+)</name>
        <dbReference type="ChEBI" id="CHEBI:29108"/>
    </ligand>
</feature>
<evidence type="ECO:0000313" key="17">
    <source>
        <dbReference type="EMBL" id="PCH35493.1"/>
    </source>
</evidence>
<evidence type="ECO:0000256" key="12">
    <source>
        <dbReference type="ARBA" id="ARBA00023026"/>
    </source>
</evidence>
<sequence length="611" mass="66395">MITNQRQRPLDHASSIAVGRASNLDDIALESRPPENVTVWVMRKHSISLGMSPSAKGLEFAIQDCLLPVHAPLIRLSTSGGWLHANVTIEEAERLLGTEYYVYQHSDDEDLEHIACHEKYHLPEQVSKHVEIVTPTLHFDVKPRRVPVQVEKLERRSSASSSAANAHAIGQPGFGTSFLKTKGTLDAEALLSDLAYCDEQIVPDCLRVLYSFNYTFVAPEKNTIAIVEYTPQAYVASDLDLFFSNFSPSQVGERPVLYSIDGGFVQTNQTGFDYNGESNLDLEYSMTLVGLNQKVQLYQAGDDVEGASFNNLLDALDASYCTFEGGDDPEFDSIYPDPYGGYEGPEACGTVTPAYVMSTSYSYNEADLTPAYEERQCAEYAKLGLMGMTILYSSGDDGVAGSDDYCLEPNGTQAIGAPRFNPSFPGTCPYITSVGATQVSPNHTVYEPESACEQVIYSGGGFSNVFAMPSYQKTAVETYLRDYPPPYPPTVYNTSGNSRAFPDISANGANYVVAIQGEYYLVYGTSCSSPVSATIFSAINDARLAVGKGPIGFVNPTIYTSTFMAAFNDITNGTNPGCGTVGFYAEPGWDPVTGVGTPNFEKLVALWLDLP</sequence>
<reference evidence="17 18" key="1">
    <citation type="journal article" date="2012" name="Science">
        <title>The Paleozoic origin of enzymatic lignin decomposition reconstructed from 31 fungal genomes.</title>
        <authorList>
            <person name="Floudas D."/>
            <person name="Binder M."/>
            <person name="Riley R."/>
            <person name="Barry K."/>
            <person name="Blanchette R.A."/>
            <person name="Henrissat B."/>
            <person name="Martinez A.T."/>
            <person name="Otillar R."/>
            <person name="Spatafora J.W."/>
            <person name="Yadav J.S."/>
            <person name="Aerts A."/>
            <person name="Benoit I."/>
            <person name="Boyd A."/>
            <person name="Carlson A."/>
            <person name="Copeland A."/>
            <person name="Coutinho P.M."/>
            <person name="de Vries R.P."/>
            <person name="Ferreira P."/>
            <person name="Findley K."/>
            <person name="Foster B."/>
            <person name="Gaskell J."/>
            <person name="Glotzer D."/>
            <person name="Gorecki P."/>
            <person name="Heitman J."/>
            <person name="Hesse C."/>
            <person name="Hori C."/>
            <person name="Igarashi K."/>
            <person name="Jurgens J.A."/>
            <person name="Kallen N."/>
            <person name="Kersten P."/>
            <person name="Kohler A."/>
            <person name="Kuees U."/>
            <person name="Kumar T.K.A."/>
            <person name="Kuo A."/>
            <person name="LaButti K."/>
            <person name="Larrondo L.F."/>
            <person name="Lindquist E."/>
            <person name="Ling A."/>
            <person name="Lombard V."/>
            <person name="Lucas S."/>
            <person name="Lundell T."/>
            <person name="Martin R."/>
            <person name="McLaughlin D.J."/>
            <person name="Morgenstern I."/>
            <person name="Morin E."/>
            <person name="Murat C."/>
            <person name="Nagy L.G."/>
            <person name="Nolan M."/>
            <person name="Ohm R.A."/>
            <person name="Patyshakuliyeva A."/>
            <person name="Rokas A."/>
            <person name="Ruiz-Duenas F.J."/>
            <person name="Sabat G."/>
            <person name="Salamov A."/>
            <person name="Samejima M."/>
            <person name="Schmutz J."/>
            <person name="Slot J.C."/>
            <person name="St John F."/>
            <person name="Stenlid J."/>
            <person name="Sun H."/>
            <person name="Sun S."/>
            <person name="Syed K."/>
            <person name="Tsang A."/>
            <person name="Wiebenga A."/>
            <person name="Young D."/>
            <person name="Pisabarro A."/>
            <person name="Eastwood D.C."/>
            <person name="Martin F."/>
            <person name="Cullen D."/>
            <person name="Grigoriev I.V."/>
            <person name="Hibbett D.S."/>
        </authorList>
    </citation>
    <scope>NUCLEOTIDE SEQUENCE [LARGE SCALE GENOMIC DNA]</scope>
    <source>
        <strain evidence="17 18">MD-104</strain>
    </source>
</reference>
<feature type="active site" description="Charge relay system" evidence="15">
    <location>
        <position position="526"/>
    </location>
</feature>
<dbReference type="PROSITE" id="PS51695">
    <property type="entry name" value="SEDOLISIN"/>
    <property type="match status" value="1"/>
</dbReference>
<dbReference type="GO" id="GO:0006508">
    <property type="term" value="P:proteolysis"/>
    <property type="evidence" value="ECO:0007669"/>
    <property type="project" value="UniProtKB-KW"/>
</dbReference>
<dbReference type="STRING" id="742152.A0A2H3J6V2"/>
<comment type="catalytic activity">
    <reaction evidence="1">
        <text>Release of an N-terminal tripeptide from a polypeptide.</text>
        <dbReference type="EC" id="3.4.14.10"/>
    </reaction>
</comment>
<dbReference type="SUPFAM" id="SSF54897">
    <property type="entry name" value="Protease propeptides/inhibitors"/>
    <property type="match status" value="1"/>
</dbReference>
<dbReference type="Proteomes" id="UP000218811">
    <property type="component" value="Unassembled WGS sequence"/>
</dbReference>
<keyword evidence="8" id="KW-0732">Signal</keyword>
<dbReference type="OrthoDB" id="409122at2759"/>
<dbReference type="SUPFAM" id="SSF52743">
    <property type="entry name" value="Subtilisin-like"/>
    <property type="match status" value="1"/>
</dbReference>
<organism evidence="17 18">
    <name type="scientific">Wolfiporia cocos (strain MD-104)</name>
    <name type="common">Brown rot fungus</name>
    <dbReference type="NCBI Taxonomy" id="742152"/>
    <lineage>
        <taxon>Eukaryota</taxon>
        <taxon>Fungi</taxon>
        <taxon>Dikarya</taxon>
        <taxon>Basidiomycota</taxon>
        <taxon>Agaricomycotina</taxon>
        <taxon>Agaricomycetes</taxon>
        <taxon>Polyporales</taxon>
        <taxon>Phaeolaceae</taxon>
        <taxon>Wolfiporia</taxon>
    </lineage>
</organism>
<keyword evidence="7 15" id="KW-0479">Metal-binding</keyword>
<dbReference type="AlphaFoldDB" id="A0A2H3J6V2"/>
<keyword evidence="14" id="KW-0325">Glycoprotein</keyword>
<evidence type="ECO:0000256" key="9">
    <source>
        <dbReference type="ARBA" id="ARBA00022801"/>
    </source>
</evidence>
<feature type="binding site" evidence="15">
    <location>
        <position position="569"/>
    </location>
    <ligand>
        <name>Ca(2+)</name>
        <dbReference type="ChEBI" id="CHEBI:29108"/>
    </ligand>
</feature>
<accession>A0A2H3J6V2</accession>
<feature type="active site" description="Charge relay system" evidence="15">
    <location>
        <position position="277"/>
    </location>
</feature>
<dbReference type="GO" id="GO:0004252">
    <property type="term" value="F:serine-type endopeptidase activity"/>
    <property type="evidence" value="ECO:0007669"/>
    <property type="project" value="UniProtKB-UniRule"/>
</dbReference>
<feature type="domain" description="Peptidase S53" evidence="16">
    <location>
        <begin position="200"/>
        <end position="610"/>
    </location>
</feature>
<dbReference type="GO" id="GO:0005576">
    <property type="term" value="C:extracellular region"/>
    <property type="evidence" value="ECO:0007669"/>
    <property type="project" value="UniProtKB-SubCell"/>
</dbReference>
<dbReference type="InterPro" id="IPR030400">
    <property type="entry name" value="Sedolisin_dom"/>
</dbReference>
<evidence type="ECO:0000256" key="15">
    <source>
        <dbReference type="PROSITE-ProRule" id="PRU01032"/>
    </source>
</evidence>
<proteinExistence type="predicted"/>